<evidence type="ECO:0000313" key="12">
    <source>
        <dbReference type="EMBL" id="KAI9278949.1"/>
    </source>
</evidence>
<gene>
    <name evidence="12" type="ORF">BDA99DRAFT_428532</name>
</gene>
<evidence type="ECO:0000256" key="4">
    <source>
        <dbReference type="ARBA" id="ARBA00022676"/>
    </source>
</evidence>
<comment type="caution">
    <text evidence="12">The sequence shown here is derived from an EMBL/GenBank/DDBJ whole genome shotgun (WGS) entry which is preliminary data.</text>
</comment>
<evidence type="ECO:0000256" key="9">
    <source>
        <dbReference type="ARBA" id="ARBA00023136"/>
    </source>
</evidence>
<evidence type="ECO:0000256" key="5">
    <source>
        <dbReference type="ARBA" id="ARBA00022679"/>
    </source>
</evidence>
<comment type="caution">
    <text evidence="11">Lacks conserved residue(s) required for the propagation of feature annotation.</text>
</comment>
<feature type="transmembrane region" description="Helical" evidence="11">
    <location>
        <begin position="145"/>
        <end position="162"/>
    </location>
</feature>
<keyword evidence="3" id="KW-0337">GPI-anchor biosynthesis</keyword>
<keyword evidence="13" id="KW-1185">Reference proteome</keyword>
<dbReference type="AlphaFoldDB" id="A0AAD5KRU2"/>
<evidence type="ECO:0000256" key="7">
    <source>
        <dbReference type="ARBA" id="ARBA00022824"/>
    </source>
</evidence>
<keyword evidence="4 11" id="KW-0328">Glycosyltransferase</keyword>
<evidence type="ECO:0000313" key="13">
    <source>
        <dbReference type="Proteomes" id="UP001209540"/>
    </source>
</evidence>
<evidence type="ECO:0000256" key="2">
    <source>
        <dbReference type="ARBA" id="ARBA00004687"/>
    </source>
</evidence>
<keyword evidence="7 11" id="KW-0256">Endoplasmic reticulum</keyword>
<dbReference type="Proteomes" id="UP001209540">
    <property type="component" value="Unassembled WGS sequence"/>
</dbReference>
<dbReference type="GO" id="GO:0000026">
    <property type="term" value="F:alpha-1,2-mannosyltransferase activity"/>
    <property type="evidence" value="ECO:0007669"/>
    <property type="project" value="TreeGrafter"/>
</dbReference>
<keyword evidence="6 11" id="KW-0812">Transmembrane</keyword>
<comment type="pathway">
    <text evidence="2">Glycolipid biosynthesis; glycosylphosphatidylinositol-anchor biosynthesis.</text>
</comment>
<reference evidence="12" key="1">
    <citation type="journal article" date="2022" name="IScience">
        <title>Evolution of zygomycete secretomes and the origins of terrestrial fungal ecologies.</title>
        <authorList>
            <person name="Chang Y."/>
            <person name="Wang Y."/>
            <person name="Mondo S."/>
            <person name="Ahrendt S."/>
            <person name="Andreopoulos W."/>
            <person name="Barry K."/>
            <person name="Beard J."/>
            <person name="Benny G.L."/>
            <person name="Blankenship S."/>
            <person name="Bonito G."/>
            <person name="Cuomo C."/>
            <person name="Desiro A."/>
            <person name="Gervers K.A."/>
            <person name="Hundley H."/>
            <person name="Kuo A."/>
            <person name="LaButti K."/>
            <person name="Lang B.F."/>
            <person name="Lipzen A."/>
            <person name="O'Donnell K."/>
            <person name="Pangilinan J."/>
            <person name="Reynolds N."/>
            <person name="Sandor L."/>
            <person name="Smith M.E."/>
            <person name="Tsang A."/>
            <person name="Grigoriev I.V."/>
            <person name="Stajich J.E."/>
            <person name="Spatafora J.W."/>
        </authorList>
    </citation>
    <scope>NUCLEOTIDE SEQUENCE</scope>
    <source>
        <strain evidence="12">RSA 2281</strain>
    </source>
</reference>
<evidence type="ECO:0000256" key="8">
    <source>
        <dbReference type="ARBA" id="ARBA00022989"/>
    </source>
</evidence>
<dbReference type="PANTHER" id="PTHR22760:SF3">
    <property type="entry name" value="GPI MANNOSYLTRANSFERASE 4"/>
    <property type="match status" value="1"/>
</dbReference>
<dbReference type="EC" id="2.4.1.-" evidence="11"/>
<dbReference type="InterPro" id="IPR005599">
    <property type="entry name" value="GPI_mannosylTrfase"/>
</dbReference>
<comment type="subcellular location">
    <subcellularLocation>
        <location evidence="1 11">Endoplasmic reticulum membrane</location>
        <topology evidence="1 11">Multi-pass membrane protein</topology>
    </subcellularLocation>
</comment>
<keyword evidence="8 11" id="KW-1133">Transmembrane helix</keyword>
<dbReference type="EMBL" id="JAIXMP010000001">
    <property type="protein sequence ID" value="KAI9278949.1"/>
    <property type="molecule type" value="Genomic_DNA"/>
</dbReference>
<evidence type="ECO:0000256" key="6">
    <source>
        <dbReference type="ARBA" id="ARBA00022692"/>
    </source>
</evidence>
<dbReference type="GO" id="GO:0005789">
    <property type="term" value="C:endoplasmic reticulum membrane"/>
    <property type="evidence" value="ECO:0007669"/>
    <property type="project" value="UniProtKB-SubCell"/>
</dbReference>
<feature type="transmembrane region" description="Helical" evidence="11">
    <location>
        <begin position="121"/>
        <end position="139"/>
    </location>
</feature>
<protein>
    <recommendedName>
        <fullName evidence="11">Mannosyltransferase</fullName>
        <ecNumber evidence="11">2.4.1.-</ecNumber>
    </recommendedName>
</protein>
<keyword evidence="5" id="KW-0808">Transferase</keyword>
<accession>A0AAD5KRU2</accession>
<evidence type="ECO:0000256" key="10">
    <source>
        <dbReference type="ARBA" id="ARBA00038466"/>
    </source>
</evidence>
<proteinExistence type="inferred from homology"/>
<comment type="similarity">
    <text evidence="10">Belongs to the glycosyltransferase 22 family. PIGZ subfamily.</text>
</comment>
<name>A0AAD5KRU2_9FUNG</name>
<reference evidence="12" key="2">
    <citation type="submission" date="2023-02" db="EMBL/GenBank/DDBJ databases">
        <authorList>
            <consortium name="DOE Joint Genome Institute"/>
            <person name="Mondo S.J."/>
            <person name="Chang Y."/>
            <person name="Wang Y."/>
            <person name="Ahrendt S."/>
            <person name="Andreopoulos W."/>
            <person name="Barry K."/>
            <person name="Beard J."/>
            <person name="Benny G.L."/>
            <person name="Blankenship S."/>
            <person name="Bonito G."/>
            <person name="Cuomo C."/>
            <person name="Desiro A."/>
            <person name="Gervers K.A."/>
            <person name="Hundley H."/>
            <person name="Kuo A."/>
            <person name="LaButti K."/>
            <person name="Lang B.F."/>
            <person name="Lipzen A."/>
            <person name="O'Donnell K."/>
            <person name="Pangilinan J."/>
            <person name="Reynolds N."/>
            <person name="Sandor L."/>
            <person name="Smith M.W."/>
            <person name="Tsang A."/>
            <person name="Grigoriev I.V."/>
            <person name="Stajich J.E."/>
            <person name="Spatafora J.W."/>
        </authorList>
    </citation>
    <scope>NUCLEOTIDE SEQUENCE</scope>
    <source>
        <strain evidence="12">RSA 2281</strain>
    </source>
</reference>
<evidence type="ECO:0000256" key="3">
    <source>
        <dbReference type="ARBA" id="ARBA00022502"/>
    </source>
</evidence>
<organism evidence="12 13">
    <name type="scientific">Phascolomyces articulosus</name>
    <dbReference type="NCBI Taxonomy" id="60185"/>
    <lineage>
        <taxon>Eukaryota</taxon>
        <taxon>Fungi</taxon>
        <taxon>Fungi incertae sedis</taxon>
        <taxon>Mucoromycota</taxon>
        <taxon>Mucoromycotina</taxon>
        <taxon>Mucoromycetes</taxon>
        <taxon>Mucorales</taxon>
        <taxon>Lichtheimiaceae</taxon>
        <taxon>Phascolomyces</taxon>
    </lineage>
</organism>
<evidence type="ECO:0000256" key="1">
    <source>
        <dbReference type="ARBA" id="ARBA00004477"/>
    </source>
</evidence>
<sequence>MIGTALPFLLGGSLVAIACVLADSLFYKSLDITFVEKPIENLVDLMEIISDPTKWSHVNISGTLVLTPLNNILYNANVENLKEHGLHPRYLHLLVNFPLLYGPLSTGALVSFLWRPRTNATLYYVLVSVVTMAMIGLSIMPHQEARFLAPMLAPIALIYTWSRLKFNRGFMILWISFNIITTVVFGGLHQGGLVPAMIFLQQQVLGMEGCHVLDTGILGCQFGEIGNSDKPKIEIQDFGGQFDSFYEALQERSGIPFTSHSPYMNFAPSKKQDQKDQFERTLVIAPSMALLPRLEDGRYLLLSSFTPHVNFDDIQVLMELTMQGKFSRALISLNVYMVLTDED</sequence>
<dbReference type="Pfam" id="PF03901">
    <property type="entry name" value="Glyco_transf_22"/>
    <property type="match status" value="1"/>
</dbReference>
<evidence type="ECO:0000256" key="11">
    <source>
        <dbReference type="RuleBase" id="RU363075"/>
    </source>
</evidence>
<feature type="transmembrane region" description="Helical" evidence="11">
    <location>
        <begin position="169"/>
        <end position="188"/>
    </location>
</feature>
<feature type="transmembrane region" description="Helical" evidence="11">
    <location>
        <begin position="90"/>
        <end position="114"/>
    </location>
</feature>
<dbReference type="PANTHER" id="PTHR22760">
    <property type="entry name" value="GLYCOSYLTRANSFERASE"/>
    <property type="match status" value="1"/>
</dbReference>
<dbReference type="GO" id="GO:0006506">
    <property type="term" value="P:GPI anchor biosynthetic process"/>
    <property type="evidence" value="ECO:0007669"/>
    <property type="project" value="UniProtKB-KW"/>
</dbReference>
<keyword evidence="9 11" id="KW-0472">Membrane</keyword>